<gene>
    <name evidence="1" type="ORF">ISN44_As01g042290</name>
</gene>
<evidence type="ECO:0000313" key="1">
    <source>
        <dbReference type="EMBL" id="KAG7657146.1"/>
    </source>
</evidence>
<dbReference type="AlphaFoldDB" id="A0A8T2HCN0"/>
<dbReference type="EMBL" id="JAEFBJ010000001">
    <property type="protein sequence ID" value="KAG7657146.1"/>
    <property type="molecule type" value="Genomic_DNA"/>
</dbReference>
<dbReference type="Proteomes" id="UP000694251">
    <property type="component" value="Chromosome 1"/>
</dbReference>
<dbReference type="InterPro" id="IPR053327">
    <property type="entry name" value="KIP"/>
</dbReference>
<name>A0A8T2HCN0_ARASU</name>
<comment type="caution">
    <text evidence="1">The sequence shown here is derived from an EMBL/GenBank/DDBJ whole genome shotgun (WGS) entry which is preliminary data.</text>
</comment>
<proteinExistence type="predicted"/>
<protein>
    <submittedName>
        <fullName evidence="1">Uncharacterized protein</fullName>
    </submittedName>
</protein>
<organism evidence="1 2">
    <name type="scientific">Arabidopsis suecica</name>
    <name type="common">Swedish thale-cress</name>
    <name type="synonym">Cardaminopsis suecica</name>
    <dbReference type="NCBI Taxonomy" id="45249"/>
    <lineage>
        <taxon>Eukaryota</taxon>
        <taxon>Viridiplantae</taxon>
        <taxon>Streptophyta</taxon>
        <taxon>Embryophyta</taxon>
        <taxon>Tracheophyta</taxon>
        <taxon>Spermatophyta</taxon>
        <taxon>Magnoliopsida</taxon>
        <taxon>eudicotyledons</taxon>
        <taxon>Gunneridae</taxon>
        <taxon>Pentapetalae</taxon>
        <taxon>rosids</taxon>
        <taxon>malvids</taxon>
        <taxon>Brassicales</taxon>
        <taxon>Brassicaceae</taxon>
        <taxon>Camelineae</taxon>
        <taxon>Arabidopsis</taxon>
    </lineage>
</organism>
<keyword evidence="2" id="KW-1185">Reference proteome</keyword>
<dbReference type="PANTHER" id="PTHR36001">
    <property type="entry name" value="CTAGE FAMILY PROTEIN-RELATED"/>
    <property type="match status" value="1"/>
</dbReference>
<dbReference type="PANTHER" id="PTHR36001:SF2">
    <property type="entry name" value="CTAGE FAMILY PROTEIN-RELATED"/>
    <property type="match status" value="1"/>
</dbReference>
<sequence>MYIEKKNLRDTSSSPPPTPLLLRSHRSYADQVIDTQKQILSLIRDFTLKDLVEARISLLQDEVSTNGIEDDALKRSVYKLNGRIDQGEKVIFYSLRFHLMMLHHILSCLVGNREFHKTIDLSVGSDDTTGITANNKAFVDGSGADSEAIKGMLSDSLSLLRYTISRW</sequence>
<accession>A0A8T2HCN0</accession>
<evidence type="ECO:0000313" key="2">
    <source>
        <dbReference type="Proteomes" id="UP000694251"/>
    </source>
</evidence>
<dbReference type="OrthoDB" id="10603432at2759"/>
<reference evidence="1 2" key="1">
    <citation type="submission" date="2020-12" db="EMBL/GenBank/DDBJ databases">
        <title>Concerted genomic and epigenomic changes stabilize Arabidopsis allopolyploids.</title>
        <authorList>
            <person name="Chen Z."/>
        </authorList>
    </citation>
    <scope>NUCLEOTIDE SEQUENCE [LARGE SCALE GENOMIC DNA]</scope>
    <source>
        <strain evidence="1">As9502</strain>
        <tissue evidence="1">Leaf</tissue>
    </source>
</reference>